<proteinExistence type="predicted"/>
<organism evidence="2 3">
    <name type="scientific">Jaapia argillacea MUCL 33604</name>
    <dbReference type="NCBI Taxonomy" id="933084"/>
    <lineage>
        <taxon>Eukaryota</taxon>
        <taxon>Fungi</taxon>
        <taxon>Dikarya</taxon>
        <taxon>Basidiomycota</taxon>
        <taxon>Agaricomycotina</taxon>
        <taxon>Agaricomycetes</taxon>
        <taxon>Agaricomycetidae</taxon>
        <taxon>Jaapiales</taxon>
        <taxon>Jaapiaceae</taxon>
        <taxon>Jaapia</taxon>
    </lineage>
</organism>
<dbReference type="OrthoDB" id="2747778at2759"/>
<dbReference type="SUPFAM" id="SSF56112">
    <property type="entry name" value="Protein kinase-like (PK-like)"/>
    <property type="match status" value="1"/>
</dbReference>
<accession>A0A067PYK7</accession>
<dbReference type="Pfam" id="PF17667">
    <property type="entry name" value="Pkinase_fungal"/>
    <property type="match status" value="1"/>
</dbReference>
<dbReference type="EMBL" id="KL197715">
    <property type="protein sequence ID" value="KDQ59814.1"/>
    <property type="molecule type" value="Genomic_DNA"/>
</dbReference>
<reference evidence="3" key="1">
    <citation type="journal article" date="2014" name="Proc. Natl. Acad. Sci. U.S.A.">
        <title>Extensive sampling of basidiomycete genomes demonstrates inadequacy of the white-rot/brown-rot paradigm for wood decay fungi.</title>
        <authorList>
            <person name="Riley R."/>
            <person name="Salamov A.A."/>
            <person name="Brown D.W."/>
            <person name="Nagy L.G."/>
            <person name="Floudas D."/>
            <person name="Held B.W."/>
            <person name="Levasseur A."/>
            <person name="Lombard V."/>
            <person name="Morin E."/>
            <person name="Otillar R."/>
            <person name="Lindquist E.A."/>
            <person name="Sun H."/>
            <person name="LaButti K.M."/>
            <person name="Schmutz J."/>
            <person name="Jabbour D."/>
            <person name="Luo H."/>
            <person name="Baker S.E."/>
            <person name="Pisabarro A.G."/>
            <person name="Walton J.D."/>
            <person name="Blanchette R.A."/>
            <person name="Henrissat B."/>
            <person name="Martin F."/>
            <person name="Cullen D."/>
            <person name="Hibbett D.S."/>
            <person name="Grigoriev I.V."/>
        </authorList>
    </citation>
    <scope>NUCLEOTIDE SEQUENCE [LARGE SCALE GENOMIC DNA]</scope>
    <source>
        <strain evidence="3">MUCL 33604</strain>
    </source>
</reference>
<dbReference type="AlphaFoldDB" id="A0A067PYK7"/>
<dbReference type="HOGENOM" id="CLU_006410_1_1_1"/>
<dbReference type="PROSITE" id="PS50011">
    <property type="entry name" value="PROTEIN_KINASE_DOM"/>
    <property type="match status" value="1"/>
</dbReference>
<dbReference type="InterPro" id="IPR000719">
    <property type="entry name" value="Prot_kinase_dom"/>
</dbReference>
<dbReference type="InParanoid" id="A0A067PYK7"/>
<evidence type="ECO:0000313" key="2">
    <source>
        <dbReference type="EMBL" id="KDQ59814.1"/>
    </source>
</evidence>
<evidence type="ECO:0000259" key="1">
    <source>
        <dbReference type="PROSITE" id="PS50011"/>
    </source>
</evidence>
<protein>
    <recommendedName>
        <fullName evidence="1">Protein kinase domain-containing protein</fullName>
    </recommendedName>
</protein>
<dbReference type="InterPro" id="IPR040976">
    <property type="entry name" value="Pkinase_fungal"/>
</dbReference>
<keyword evidence="3" id="KW-1185">Reference proteome</keyword>
<dbReference type="InterPro" id="IPR011009">
    <property type="entry name" value="Kinase-like_dom_sf"/>
</dbReference>
<dbReference type="PANTHER" id="PTHR38248">
    <property type="entry name" value="FUNK1 6"/>
    <property type="match status" value="1"/>
</dbReference>
<dbReference type="GO" id="GO:0005524">
    <property type="term" value="F:ATP binding"/>
    <property type="evidence" value="ECO:0007669"/>
    <property type="project" value="InterPro"/>
</dbReference>
<name>A0A067PYK7_9AGAM</name>
<feature type="domain" description="Protein kinase" evidence="1">
    <location>
        <begin position="13"/>
        <end position="256"/>
    </location>
</feature>
<dbReference type="GO" id="GO:0004672">
    <property type="term" value="F:protein kinase activity"/>
    <property type="evidence" value="ECO:0007669"/>
    <property type="project" value="InterPro"/>
</dbReference>
<sequence>MRNHQFIVGRPHFRNDDVVGRATRGYVALNVETMEFVWLKDVWRIRDLHKEGDVIYEMNEAQVPNVPTLVCHGDVEDQRTLTDKLLENKVQDRRMKGYIHYRLVVREVARPLWEFENGQELVQILGGCLLAHHAAYERLSILHRDVSDGNILIVFGPHRDGEPGAVGRRGMLTNWAVCKKVLKHKDWMGVVRGHEQARTGTWEFISASLLGHPTKSPTWQDDLESFFRVLLFFAVRFLRNDCPDVANFVRYFFNEC</sequence>
<evidence type="ECO:0000313" key="3">
    <source>
        <dbReference type="Proteomes" id="UP000027265"/>
    </source>
</evidence>
<dbReference type="PANTHER" id="PTHR38248:SF2">
    <property type="entry name" value="FUNK1 11"/>
    <property type="match status" value="1"/>
</dbReference>
<dbReference type="Proteomes" id="UP000027265">
    <property type="component" value="Unassembled WGS sequence"/>
</dbReference>
<gene>
    <name evidence="2" type="ORF">JAAARDRAFT_153902</name>
</gene>
<feature type="non-terminal residue" evidence="2">
    <location>
        <position position="256"/>
    </location>
</feature>